<dbReference type="EMBL" id="BKCJ010007073">
    <property type="protein sequence ID" value="GEU75391.1"/>
    <property type="molecule type" value="Genomic_DNA"/>
</dbReference>
<evidence type="ECO:0000313" key="4">
    <source>
        <dbReference type="EMBL" id="GEU75391.1"/>
    </source>
</evidence>
<keyword evidence="2" id="KW-0862">Zinc</keyword>
<reference evidence="4" key="1">
    <citation type="journal article" date="2019" name="Sci. Rep.">
        <title>Draft genome of Tanacetum cinerariifolium, the natural source of mosquito coil.</title>
        <authorList>
            <person name="Yamashiro T."/>
            <person name="Shiraishi A."/>
            <person name="Satake H."/>
            <person name="Nakayama K."/>
        </authorList>
    </citation>
    <scope>NUCLEOTIDE SEQUENCE</scope>
</reference>
<dbReference type="Gene3D" id="1.10.340.70">
    <property type="match status" value="1"/>
</dbReference>
<dbReference type="InterPro" id="IPR043128">
    <property type="entry name" value="Rev_trsase/Diguanyl_cyclase"/>
</dbReference>
<protein>
    <submittedName>
        <fullName evidence="4">Putative reverse transcriptase domain-containing protein</fullName>
    </submittedName>
</protein>
<dbReference type="Gene3D" id="3.30.420.10">
    <property type="entry name" value="Ribonuclease H-like superfamily/Ribonuclease H"/>
    <property type="match status" value="1"/>
</dbReference>
<comment type="caution">
    <text evidence="4">The sequence shown here is derived from an EMBL/GenBank/DDBJ whole genome shotgun (WGS) entry which is preliminary data.</text>
</comment>
<dbReference type="SMART" id="SM00343">
    <property type="entry name" value="ZnF_C2HC"/>
    <property type="match status" value="1"/>
</dbReference>
<organism evidence="4">
    <name type="scientific">Tanacetum cinerariifolium</name>
    <name type="common">Dalmatian daisy</name>
    <name type="synonym">Chrysanthemum cinerariifolium</name>
    <dbReference type="NCBI Taxonomy" id="118510"/>
    <lineage>
        <taxon>Eukaryota</taxon>
        <taxon>Viridiplantae</taxon>
        <taxon>Streptophyta</taxon>
        <taxon>Embryophyta</taxon>
        <taxon>Tracheophyta</taxon>
        <taxon>Spermatophyta</taxon>
        <taxon>Magnoliopsida</taxon>
        <taxon>eudicotyledons</taxon>
        <taxon>Gunneridae</taxon>
        <taxon>Pentapetalae</taxon>
        <taxon>asterids</taxon>
        <taxon>campanulids</taxon>
        <taxon>Asterales</taxon>
        <taxon>Asteraceae</taxon>
        <taxon>Asteroideae</taxon>
        <taxon>Anthemideae</taxon>
        <taxon>Anthemidinae</taxon>
        <taxon>Tanacetum</taxon>
    </lineage>
</organism>
<accession>A0A6L2MMY5</accession>
<dbReference type="SUPFAM" id="SSF56672">
    <property type="entry name" value="DNA/RNA polymerases"/>
    <property type="match status" value="1"/>
</dbReference>
<dbReference type="GO" id="GO:0003676">
    <property type="term" value="F:nucleic acid binding"/>
    <property type="evidence" value="ECO:0007669"/>
    <property type="project" value="InterPro"/>
</dbReference>
<keyword evidence="4" id="KW-0808">Transferase</keyword>
<dbReference type="InterPro" id="IPR036397">
    <property type="entry name" value="RNaseH_sf"/>
</dbReference>
<keyword evidence="2" id="KW-0479">Metal-binding</keyword>
<dbReference type="Gene3D" id="3.30.70.270">
    <property type="match status" value="1"/>
</dbReference>
<dbReference type="InterPro" id="IPR012337">
    <property type="entry name" value="RNaseH-like_sf"/>
</dbReference>
<dbReference type="SUPFAM" id="SSF53098">
    <property type="entry name" value="Ribonuclease H-like"/>
    <property type="match status" value="1"/>
</dbReference>
<dbReference type="InterPro" id="IPR001878">
    <property type="entry name" value="Znf_CCHC"/>
</dbReference>
<dbReference type="InterPro" id="IPR050951">
    <property type="entry name" value="Retrovirus_Pol_polyprotein"/>
</dbReference>
<dbReference type="GO" id="GO:0003964">
    <property type="term" value="F:RNA-directed DNA polymerase activity"/>
    <property type="evidence" value="ECO:0007669"/>
    <property type="project" value="UniProtKB-KW"/>
</dbReference>
<evidence type="ECO:0000259" key="3">
    <source>
        <dbReference type="PROSITE" id="PS50158"/>
    </source>
</evidence>
<evidence type="ECO:0000256" key="1">
    <source>
        <dbReference type="ARBA" id="ARBA00023268"/>
    </source>
</evidence>
<dbReference type="Pfam" id="PF17921">
    <property type="entry name" value="Integrase_H2C2"/>
    <property type="match status" value="1"/>
</dbReference>
<dbReference type="PANTHER" id="PTHR37984:SF5">
    <property type="entry name" value="PROTEIN NYNRIN-LIKE"/>
    <property type="match status" value="1"/>
</dbReference>
<dbReference type="PANTHER" id="PTHR37984">
    <property type="entry name" value="PROTEIN CBG26694"/>
    <property type="match status" value="1"/>
</dbReference>
<evidence type="ECO:0000256" key="2">
    <source>
        <dbReference type="PROSITE-ProRule" id="PRU00047"/>
    </source>
</evidence>
<name>A0A6L2MMY5_TANCI</name>
<sequence>MTAIIFVGLGELMGYFGGRGNGGEPSRYRNVKDDYKRNRIGNAFATTANPVRKEYIGAAPKCANCNLHHSPELPFRTCFNCNRLGHLAKVCRVVPRMHVLGQTKHEDQRETIQTKMWLITRDKVVGTTTTRHVEGHVINGDGIRVDPSKIEDFFKSKSLIILTQKSKTFNWGEEQEKAFQTLKDKLCYAPVLALPKGPKDFMVYYDALDLGLGFVLMQRELFSDHDNEIRYNPGKENVVADALSRKERTKPKRIRAMNMTLQSSIKDNILAAQKEASDELTKMQRGIDKLIEHRSDGALYYHDQIWVPLRGDVRTLIMDKAHKSKYFVHPGADKMYYDLRDIYWWLRMKKDIAVYVSRCLTCLKVKAEHQRPFGLLQQPNILVWKWERIAMDFVIKLPRTSIGHDAIWVIVDRLTKSAHFLPMHEDYKMDRLARLYLNEIISRHGVPISIISDRDSRFRSRFWQSMQDALGTRLDMSTATTLTPMVRAFSGAFPYLDHNP</sequence>
<keyword evidence="2" id="KW-0863">Zinc-finger</keyword>
<feature type="domain" description="CCHC-type" evidence="3">
    <location>
        <begin position="78"/>
        <end position="92"/>
    </location>
</feature>
<keyword evidence="4" id="KW-0695">RNA-directed DNA polymerase</keyword>
<keyword evidence="1" id="KW-0511">Multifunctional enzyme</keyword>
<dbReference type="InterPro" id="IPR041588">
    <property type="entry name" value="Integrase_H2C2"/>
</dbReference>
<dbReference type="GO" id="GO:0008270">
    <property type="term" value="F:zinc ion binding"/>
    <property type="evidence" value="ECO:0007669"/>
    <property type="project" value="UniProtKB-KW"/>
</dbReference>
<proteinExistence type="predicted"/>
<dbReference type="Pfam" id="PF17919">
    <property type="entry name" value="RT_RNaseH_2"/>
    <property type="match status" value="1"/>
</dbReference>
<dbReference type="InterPro" id="IPR043502">
    <property type="entry name" value="DNA/RNA_pol_sf"/>
</dbReference>
<gene>
    <name evidence="4" type="ORF">Tci_047369</name>
</gene>
<dbReference type="InterPro" id="IPR041577">
    <property type="entry name" value="RT_RNaseH_2"/>
</dbReference>
<dbReference type="PROSITE" id="PS50158">
    <property type="entry name" value="ZF_CCHC"/>
    <property type="match status" value="1"/>
</dbReference>
<keyword evidence="4" id="KW-0548">Nucleotidyltransferase</keyword>
<dbReference type="AlphaFoldDB" id="A0A6L2MMY5"/>